<accession>A0A8T9T1A3</accession>
<gene>
    <name evidence="1" type="ORF">MUN82_07535</name>
</gene>
<dbReference type="AlphaFoldDB" id="A0A8T9T1A3"/>
<evidence type="ECO:0000313" key="2">
    <source>
        <dbReference type="Proteomes" id="UP000829925"/>
    </source>
</evidence>
<organism evidence="1 2">
    <name type="scientific">Hymenobacter aerilatus</name>
    <dbReference type="NCBI Taxonomy" id="2932251"/>
    <lineage>
        <taxon>Bacteria</taxon>
        <taxon>Pseudomonadati</taxon>
        <taxon>Bacteroidota</taxon>
        <taxon>Cytophagia</taxon>
        <taxon>Cytophagales</taxon>
        <taxon>Hymenobacteraceae</taxon>
        <taxon>Hymenobacter</taxon>
    </lineage>
</organism>
<evidence type="ECO:0000313" key="1">
    <source>
        <dbReference type="EMBL" id="UOR06944.1"/>
    </source>
</evidence>
<evidence type="ECO:0008006" key="3">
    <source>
        <dbReference type="Google" id="ProtNLM"/>
    </source>
</evidence>
<name>A0A8T9T1A3_9BACT</name>
<keyword evidence="2" id="KW-1185">Reference proteome</keyword>
<reference evidence="1 2" key="1">
    <citation type="submission" date="2022-04" db="EMBL/GenBank/DDBJ databases">
        <title>Hymenobacter sp. isolated from the air.</title>
        <authorList>
            <person name="Won M."/>
            <person name="Lee C.-M."/>
            <person name="Woen H.-Y."/>
            <person name="Kwon S.-W."/>
        </authorList>
    </citation>
    <scope>NUCLEOTIDE SEQUENCE [LARGE SCALE GENOMIC DNA]</scope>
    <source>
        <strain evidence="2">5413 J-13</strain>
    </source>
</reference>
<dbReference type="EMBL" id="CP095053">
    <property type="protein sequence ID" value="UOR06944.1"/>
    <property type="molecule type" value="Genomic_DNA"/>
</dbReference>
<dbReference type="RefSeq" id="WP_245096331.1">
    <property type="nucleotide sequence ID" value="NZ_CP095053.1"/>
</dbReference>
<protein>
    <recommendedName>
        <fullName evidence="3">STAS/SEC14 domain-containing protein</fullName>
    </recommendedName>
</protein>
<dbReference type="KEGG" id="haei:MUN82_07535"/>
<sequence>MPHSIQPIYFENAVGRITEHAAGYALVRYHPVKREPAELRALLTHLGNLLLRRSWQRILVDMQAMEPLSTPDKMLLMEEWYGGHILRPERLCTAYVLADNALTRLGIYELQQEARKHHCSDAFTTLEEAHAYLLTCAQP</sequence>
<proteinExistence type="predicted"/>
<dbReference type="Proteomes" id="UP000829925">
    <property type="component" value="Chromosome"/>
</dbReference>